<name>A0A832EET2_9BACT</name>
<comment type="caution">
    <text evidence="3">The sequence shown here is derived from an EMBL/GenBank/DDBJ whole genome shotgun (WGS) entry which is preliminary data.</text>
</comment>
<protein>
    <submittedName>
        <fullName evidence="3">Carbon-nitrogen hydrolase family protein</fullName>
    </submittedName>
</protein>
<sequence length="264" mass="29074">MDVVLTLALAQVEGSPDPFRNLETARRHAHAAAEEGAAILVFPEMFMALPSPGNPPARLVRDAGGHFVEQLARMAQSFRICIVAGVWEPSPDPDRVYNTAVVLGPEGETLAAYRKLHLFDALNVRESKTMVAGDRRPPVVSIHGLRVGLAICYDLRFPELFRCLADQGAEAVLVPSAWYQGSMKEEHWLTLLRARAIENTFYVAGCNLIGGAFCGRSTVFDPFGVPVACAVEGEDHVTARISPRRVRSVREKLPSLENRRKDLF</sequence>
<feature type="domain" description="CN hydrolase" evidence="2">
    <location>
        <begin position="5"/>
        <end position="243"/>
    </location>
</feature>
<dbReference type="PROSITE" id="PS50263">
    <property type="entry name" value="CN_HYDROLASE"/>
    <property type="match status" value="1"/>
</dbReference>
<dbReference type="Gene3D" id="3.60.110.10">
    <property type="entry name" value="Carbon-nitrogen hydrolase"/>
    <property type="match status" value="1"/>
</dbReference>
<evidence type="ECO:0000256" key="1">
    <source>
        <dbReference type="ARBA" id="ARBA00010613"/>
    </source>
</evidence>
<dbReference type="SUPFAM" id="SSF56317">
    <property type="entry name" value="Carbon-nitrogen hydrolase"/>
    <property type="match status" value="1"/>
</dbReference>
<dbReference type="GO" id="GO:0016787">
    <property type="term" value="F:hydrolase activity"/>
    <property type="evidence" value="ECO:0007669"/>
    <property type="project" value="UniProtKB-KW"/>
</dbReference>
<comment type="similarity">
    <text evidence="1">Belongs to the carbon-nitrogen hydrolase superfamily. NIT1/NIT2 family.</text>
</comment>
<dbReference type="InterPro" id="IPR036526">
    <property type="entry name" value="C-N_Hydrolase_sf"/>
</dbReference>
<proteinExistence type="inferred from homology"/>
<dbReference type="CDD" id="cd07581">
    <property type="entry name" value="nitrilase_3"/>
    <property type="match status" value="1"/>
</dbReference>
<evidence type="ECO:0000313" key="3">
    <source>
        <dbReference type="EMBL" id="HFK98751.1"/>
    </source>
</evidence>
<reference evidence="3" key="1">
    <citation type="journal article" date="2020" name="mSystems">
        <title>Genome- and Community-Level Interaction Insights into Carbon Utilization and Element Cycling Functions of Hydrothermarchaeota in Hydrothermal Sediment.</title>
        <authorList>
            <person name="Zhou Z."/>
            <person name="Liu Y."/>
            <person name="Xu W."/>
            <person name="Pan J."/>
            <person name="Luo Z.H."/>
            <person name="Li M."/>
        </authorList>
    </citation>
    <scope>NUCLEOTIDE SEQUENCE [LARGE SCALE GENOMIC DNA]</scope>
    <source>
        <strain evidence="3">SpSt-456</strain>
    </source>
</reference>
<evidence type="ECO:0000259" key="2">
    <source>
        <dbReference type="PROSITE" id="PS50263"/>
    </source>
</evidence>
<dbReference type="PROSITE" id="PS01227">
    <property type="entry name" value="UPF0012"/>
    <property type="match status" value="1"/>
</dbReference>
<dbReference type="Pfam" id="PF00795">
    <property type="entry name" value="CN_hydrolase"/>
    <property type="match status" value="1"/>
</dbReference>
<dbReference type="InterPro" id="IPR001110">
    <property type="entry name" value="UPF0012_CS"/>
</dbReference>
<organism evidence="3">
    <name type="scientific">Desulfacinum infernum</name>
    <dbReference type="NCBI Taxonomy" id="35837"/>
    <lineage>
        <taxon>Bacteria</taxon>
        <taxon>Pseudomonadati</taxon>
        <taxon>Thermodesulfobacteriota</taxon>
        <taxon>Syntrophobacteria</taxon>
        <taxon>Syntrophobacterales</taxon>
        <taxon>Syntrophobacteraceae</taxon>
        <taxon>Desulfacinum</taxon>
    </lineage>
</organism>
<gene>
    <name evidence="3" type="ORF">ENS06_15680</name>
</gene>
<dbReference type="InterPro" id="IPR003010">
    <property type="entry name" value="C-N_Hydrolase"/>
</dbReference>
<dbReference type="EMBL" id="DSTK01000041">
    <property type="protein sequence ID" value="HFK98751.1"/>
    <property type="molecule type" value="Genomic_DNA"/>
</dbReference>
<keyword evidence="3" id="KW-0378">Hydrolase</keyword>
<dbReference type="PANTHER" id="PTHR23088">
    <property type="entry name" value="NITRILASE-RELATED"/>
    <property type="match status" value="1"/>
</dbReference>
<dbReference type="PANTHER" id="PTHR23088:SF27">
    <property type="entry name" value="DEAMINATED GLUTATHIONE AMIDASE"/>
    <property type="match status" value="1"/>
</dbReference>
<accession>A0A832EET2</accession>
<dbReference type="AlphaFoldDB" id="A0A832EET2"/>